<comment type="caution">
    <text evidence="1">The sequence shown here is derived from an EMBL/GenBank/DDBJ whole genome shotgun (WGS) entry which is preliminary data.</text>
</comment>
<dbReference type="EMBL" id="BARW01042112">
    <property type="protein sequence ID" value="GAJ20317.1"/>
    <property type="molecule type" value="Genomic_DNA"/>
</dbReference>
<name>X1VLP4_9ZZZZ</name>
<organism evidence="1">
    <name type="scientific">marine sediment metagenome</name>
    <dbReference type="NCBI Taxonomy" id="412755"/>
    <lineage>
        <taxon>unclassified sequences</taxon>
        <taxon>metagenomes</taxon>
        <taxon>ecological metagenomes</taxon>
    </lineage>
</organism>
<feature type="non-terminal residue" evidence="1">
    <location>
        <position position="59"/>
    </location>
</feature>
<accession>X1VLP4</accession>
<gene>
    <name evidence="1" type="ORF">S12H4_62630</name>
</gene>
<sequence>MQCSLFPSKSFARRFAKKKTDVLLIEQIKGYHPDVLFILGMKYLDAETIRLARKTHRQN</sequence>
<reference evidence="1" key="1">
    <citation type="journal article" date="2014" name="Front. Microbiol.">
        <title>High frequency of phylogenetically diverse reductive dehalogenase-homologous genes in deep subseafloor sedimentary metagenomes.</title>
        <authorList>
            <person name="Kawai M."/>
            <person name="Futagami T."/>
            <person name="Toyoda A."/>
            <person name="Takaki Y."/>
            <person name="Nishi S."/>
            <person name="Hori S."/>
            <person name="Arai W."/>
            <person name="Tsubouchi T."/>
            <person name="Morono Y."/>
            <person name="Uchiyama I."/>
            <person name="Ito T."/>
            <person name="Fujiyama A."/>
            <person name="Inagaki F."/>
            <person name="Takami H."/>
        </authorList>
    </citation>
    <scope>NUCLEOTIDE SEQUENCE</scope>
    <source>
        <strain evidence="1">Expedition CK06-06</strain>
    </source>
</reference>
<dbReference type="AlphaFoldDB" id="X1VLP4"/>
<protein>
    <submittedName>
        <fullName evidence="1">Uncharacterized protein</fullName>
    </submittedName>
</protein>
<evidence type="ECO:0000313" key="1">
    <source>
        <dbReference type="EMBL" id="GAJ20317.1"/>
    </source>
</evidence>
<proteinExistence type="predicted"/>